<protein>
    <submittedName>
        <fullName evidence="10">Signal peptide peptidase SppA</fullName>
    </submittedName>
</protein>
<dbReference type="InterPro" id="IPR002142">
    <property type="entry name" value="Peptidase_S49"/>
</dbReference>
<sequence length="613" mass="68360">MSEKKSIWAKADSFLTTTRKIIVNSLTALILVIVTFLLLGGIGLTFSSTEEVDTKEKVLWFKPIGVVVDSEVNSSGNFDFNSIVLSGGDTVEQHELQDLLDVLNNAAEDENLSAVYVNVSELGMYWSSAFKIAEAVRSIRNSGKRVIAYAEQYNNNSYLISSQANEVLINEYGQVSAFGFSRKREYMKDLYKNLKLNYNVFTAGDFKSGPEPYTRDSMSENDKLAWNEIANPMWTKMTDMMEEARNLEKGTIQNYGDNAWELSVDNPEMAEVALELGLVDMVVSREEIKAYMFKEFPNKDEDKYAFPDSVSIYDYLTKIREDEIENTSKNKIAVVNVEGIIMTGEVAFGVAGSDTIVDNIQSATQDESIIALVLRVNSPGGDVWASELITNAINEFKETGRPIVASMGDIAASGGVWVTTLSDEIFAEEDTITGSIGVYGIVPTLDGIYDWAGIKVDGISSTKAGEWDERYAMPEYVKNGIQASIDHTYNKFVSKVAENRNMTYEDVLPIAGGRVWAGYKALELGLVDKIGGLDQALKSAAERAGVEDFAVKNYKKPMDPFDVFLNKLLENINIEIDLDPRLKLINSKLEKHLKLIDPEKRNILMYCFECEVR</sequence>
<dbReference type="SUPFAM" id="SSF52096">
    <property type="entry name" value="ClpP/crotonase"/>
    <property type="match status" value="2"/>
</dbReference>
<evidence type="ECO:0000256" key="3">
    <source>
        <dbReference type="ARBA" id="ARBA00022670"/>
    </source>
</evidence>
<comment type="similarity">
    <text evidence="2">Belongs to the peptidase S49 family.</text>
</comment>
<keyword evidence="6 8" id="KW-0472">Membrane</keyword>
<evidence type="ECO:0000256" key="8">
    <source>
        <dbReference type="SAM" id="Phobius"/>
    </source>
</evidence>
<keyword evidence="8" id="KW-0812">Transmembrane</keyword>
<evidence type="ECO:0000259" key="9">
    <source>
        <dbReference type="Pfam" id="PF01343"/>
    </source>
</evidence>
<feature type="domain" description="Peptidase S49" evidence="9">
    <location>
        <begin position="396"/>
        <end position="546"/>
    </location>
</feature>
<organism evidence="10 11">
    <name type="scientific">SAR86 cluster bacterium</name>
    <dbReference type="NCBI Taxonomy" id="2030880"/>
    <lineage>
        <taxon>Bacteria</taxon>
        <taxon>Pseudomonadati</taxon>
        <taxon>Pseudomonadota</taxon>
        <taxon>Gammaproteobacteria</taxon>
        <taxon>SAR86 cluster</taxon>
    </lineage>
</organism>
<feature type="transmembrane region" description="Helical" evidence="8">
    <location>
        <begin position="21"/>
        <end position="46"/>
    </location>
</feature>
<dbReference type="PANTHER" id="PTHR33209:SF1">
    <property type="entry name" value="PEPTIDASE S49 DOMAIN-CONTAINING PROTEIN"/>
    <property type="match status" value="1"/>
</dbReference>
<dbReference type="GO" id="GO:0006465">
    <property type="term" value="P:signal peptide processing"/>
    <property type="evidence" value="ECO:0007669"/>
    <property type="project" value="InterPro"/>
</dbReference>
<dbReference type="PANTHER" id="PTHR33209">
    <property type="entry name" value="PROTEASE 4"/>
    <property type="match status" value="1"/>
</dbReference>
<dbReference type="Pfam" id="PF01343">
    <property type="entry name" value="Peptidase_S49"/>
    <property type="match status" value="2"/>
</dbReference>
<dbReference type="AlphaFoldDB" id="A0A937I9G6"/>
<dbReference type="EMBL" id="JADHQD010000032">
    <property type="protein sequence ID" value="MBL6818623.1"/>
    <property type="molecule type" value="Genomic_DNA"/>
</dbReference>
<dbReference type="InterPro" id="IPR004635">
    <property type="entry name" value="Pept_S49_SppA"/>
</dbReference>
<proteinExistence type="inferred from homology"/>
<feature type="active site" description="Nucleophile" evidence="7">
    <location>
        <position position="413"/>
    </location>
</feature>
<comment type="caution">
    <text evidence="10">The sequence shown here is derived from an EMBL/GenBank/DDBJ whole genome shotgun (WGS) entry which is preliminary data.</text>
</comment>
<dbReference type="Gene3D" id="6.20.330.10">
    <property type="match status" value="1"/>
</dbReference>
<dbReference type="GO" id="GO:0008236">
    <property type="term" value="F:serine-type peptidase activity"/>
    <property type="evidence" value="ECO:0007669"/>
    <property type="project" value="UniProtKB-KW"/>
</dbReference>
<dbReference type="NCBIfam" id="TIGR00705">
    <property type="entry name" value="SppA_67K"/>
    <property type="match status" value="1"/>
</dbReference>
<evidence type="ECO:0000313" key="11">
    <source>
        <dbReference type="Proteomes" id="UP000711391"/>
    </source>
</evidence>
<feature type="active site" description="Proton donor/acceptor" evidence="7">
    <location>
        <position position="207"/>
    </location>
</feature>
<dbReference type="NCBIfam" id="TIGR00706">
    <property type="entry name" value="SppA_dom"/>
    <property type="match status" value="1"/>
</dbReference>
<evidence type="ECO:0000256" key="4">
    <source>
        <dbReference type="ARBA" id="ARBA00022801"/>
    </source>
</evidence>
<keyword evidence="4" id="KW-0378">Hydrolase</keyword>
<evidence type="ECO:0000256" key="6">
    <source>
        <dbReference type="ARBA" id="ARBA00023136"/>
    </source>
</evidence>
<evidence type="ECO:0000256" key="7">
    <source>
        <dbReference type="PIRSR" id="PIRSR001217-1"/>
    </source>
</evidence>
<evidence type="ECO:0000256" key="5">
    <source>
        <dbReference type="ARBA" id="ARBA00022825"/>
    </source>
</evidence>
<accession>A0A937I9G6</accession>
<reference evidence="10" key="1">
    <citation type="submission" date="2020-10" db="EMBL/GenBank/DDBJ databases">
        <title>Microbiome of the Black Sea water column analyzed by genome centric metagenomics.</title>
        <authorList>
            <person name="Cabello-Yeves P.J."/>
            <person name="Callieri C."/>
            <person name="Picazo A."/>
            <person name="Mehrshad M."/>
            <person name="Haro-Moreno J.M."/>
            <person name="Roda-Garcia J."/>
            <person name="Dzembekova N."/>
            <person name="Slabakova V."/>
            <person name="Slabakova N."/>
            <person name="Moncheva S."/>
            <person name="Rodriguez-Valera F."/>
        </authorList>
    </citation>
    <scope>NUCLEOTIDE SEQUENCE</scope>
    <source>
        <strain evidence="10">BS307-5m-G50</strain>
    </source>
</reference>
<dbReference type="CDD" id="cd07023">
    <property type="entry name" value="S49_Sppa_N_C"/>
    <property type="match status" value="1"/>
</dbReference>
<keyword evidence="5" id="KW-0720">Serine protease</keyword>
<comment type="subcellular location">
    <subcellularLocation>
        <location evidence="1">Membrane</location>
    </subcellularLocation>
</comment>
<evidence type="ECO:0000256" key="2">
    <source>
        <dbReference type="ARBA" id="ARBA00008683"/>
    </source>
</evidence>
<dbReference type="InterPro" id="IPR029045">
    <property type="entry name" value="ClpP/crotonase-like_dom_sf"/>
</dbReference>
<dbReference type="PIRSF" id="PIRSF001217">
    <property type="entry name" value="Protease_4_SppA"/>
    <property type="match status" value="1"/>
</dbReference>
<dbReference type="GO" id="GO:0016020">
    <property type="term" value="C:membrane"/>
    <property type="evidence" value="ECO:0007669"/>
    <property type="project" value="UniProtKB-SubCell"/>
</dbReference>
<evidence type="ECO:0000313" key="10">
    <source>
        <dbReference type="EMBL" id="MBL6818623.1"/>
    </source>
</evidence>
<keyword evidence="3" id="KW-0645">Protease</keyword>
<evidence type="ECO:0000256" key="1">
    <source>
        <dbReference type="ARBA" id="ARBA00004370"/>
    </source>
</evidence>
<dbReference type="InterPro" id="IPR004634">
    <property type="entry name" value="Pept_S49_pIV"/>
</dbReference>
<feature type="domain" description="Peptidase S49" evidence="9">
    <location>
        <begin position="140"/>
        <end position="290"/>
    </location>
</feature>
<name>A0A937I9G6_9GAMM</name>
<dbReference type="Proteomes" id="UP000711391">
    <property type="component" value="Unassembled WGS sequence"/>
</dbReference>
<dbReference type="CDD" id="cd07018">
    <property type="entry name" value="S49_SppA_67K_type"/>
    <property type="match status" value="1"/>
</dbReference>
<dbReference type="InterPro" id="IPR047272">
    <property type="entry name" value="S49_SppA_C"/>
</dbReference>
<dbReference type="Gene3D" id="3.90.226.10">
    <property type="entry name" value="2-enoyl-CoA Hydratase, Chain A, domain 1"/>
    <property type="match status" value="3"/>
</dbReference>
<keyword evidence="8" id="KW-1133">Transmembrane helix</keyword>
<dbReference type="InterPro" id="IPR047217">
    <property type="entry name" value="S49_SppA_67K_type_N"/>
</dbReference>
<gene>
    <name evidence="10" type="primary">sppA</name>
    <name evidence="10" type="ORF">ISQ64_04385</name>
</gene>